<evidence type="ECO:0000313" key="2">
    <source>
        <dbReference type="Proteomes" id="UP000030672"/>
    </source>
</evidence>
<dbReference type="GeneID" id="63922187"/>
<protein>
    <submittedName>
        <fullName evidence="1">Uncharacterized protein</fullName>
    </submittedName>
</protein>
<dbReference type="AlphaFoldDB" id="A0A074W7W5"/>
<dbReference type="Proteomes" id="UP000030672">
    <property type="component" value="Unassembled WGS sequence"/>
</dbReference>
<gene>
    <name evidence="1" type="ORF">M437DRAFT_88390</name>
</gene>
<keyword evidence="2" id="KW-1185">Reference proteome</keyword>
<sequence length="126" mass="14301">MEHWRTNQPQAVHLRKIEVGVDVRTTIMLRNFPNPADFEDFKIFLEATSDGHYDFSYLRVEFSCGICFSPYILHVLLVAAQNTNSTEMKQLLPHCADGVKINSSIETAMAGCEEDNDGARSFMINE</sequence>
<organism evidence="1 2">
    <name type="scientific">Aureobasidium melanogenum (strain CBS 110374)</name>
    <name type="common">Aureobasidium pullulans var. melanogenum</name>
    <dbReference type="NCBI Taxonomy" id="1043003"/>
    <lineage>
        <taxon>Eukaryota</taxon>
        <taxon>Fungi</taxon>
        <taxon>Dikarya</taxon>
        <taxon>Ascomycota</taxon>
        <taxon>Pezizomycotina</taxon>
        <taxon>Dothideomycetes</taxon>
        <taxon>Dothideomycetidae</taxon>
        <taxon>Dothideales</taxon>
        <taxon>Saccotheciaceae</taxon>
        <taxon>Aureobasidium</taxon>
    </lineage>
</organism>
<proteinExistence type="predicted"/>
<dbReference type="RefSeq" id="XP_040875644.1">
    <property type="nucleotide sequence ID" value="XM_041028814.1"/>
</dbReference>
<evidence type="ECO:0000313" key="1">
    <source>
        <dbReference type="EMBL" id="KEQ58621.1"/>
    </source>
</evidence>
<reference evidence="1 2" key="1">
    <citation type="journal article" date="2014" name="BMC Genomics">
        <title>Genome sequencing of four Aureobasidium pullulans varieties: biotechnological potential, stress tolerance, and description of new species.</title>
        <authorList>
            <person name="Gostin Ar C."/>
            <person name="Ohm R.A."/>
            <person name="Kogej T."/>
            <person name="Sonjak S."/>
            <person name="Turk M."/>
            <person name="Zajc J."/>
            <person name="Zalar P."/>
            <person name="Grube M."/>
            <person name="Sun H."/>
            <person name="Han J."/>
            <person name="Sharma A."/>
            <person name="Chiniquy J."/>
            <person name="Ngan C.Y."/>
            <person name="Lipzen A."/>
            <person name="Barry K."/>
            <person name="Grigoriev I.V."/>
            <person name="Gunde-Cimerman N."/>
        </authorList>
    </citation>
    <scope>NUCLEOTIDE SEQUENCE [LARGE SCALE GENOMIC DNA]</scope>
    <source>
        <strain evidence="1 2">CBS 110374</strain>
    </source>
</reference>
<accession>A0A074W7W5</accession>
<name>A0A074W7W5_AURM1</name>
<dbReference type="STRING" id="1043003.A0A074W7W5"/>
<dbReference type="HOGENOM" id="CLU_1981219_0_0_1"/>
<dbReference type="EMBL" id="KL584853">
    <property type="protein sequence ID" value="KEQ58621.1"/>
    <property type="molecule type" value="Genomic_DNA"/>
</dbReference>